<protein>
    <recommendedName>
        <fullName evidence="3">Reverse transcriptase Ty1/copia-type domain-containing protein</fullName>
    </recommendedName>
</protein>
<reference evidence="2" key="1">
    <citation type="submission" date="2015-09" db="EMBL/GenBank/DDBJ databases">
        <title>De novo assembly of Pectinophora gossypiella (Pink Bollworm) gut transcriptome.</title>
        <authorList>
            <person name="Tassone E.E."/>
        </authorList>
    </citation>
    <scope>NUCLEOTIDE SEQUENCE</scope>
</reference>
<proteinExistence type="predicted"/>
<evidence type="ECO:0000313" key="2">
    <source>
        <dbReference type="EMBL" id="JAT84241.1"/>
    </source>
</evidence>
<feature type="non-terminal residue" evidence="2">
    <location>
        <position position="171"/>
    </location>
</feature>
<feature type="region of interest" description="Disordered" evidence="1">
    <location>
        <begin position="1"/>
        <end position="62"/>
    </location>
</feature>
<evidence type="ECO:0000256" key="1">
    <source>
        <dbReference type="SAM" id="MobiDB-lite"/>
    </source>
</evidence>
<feature type="compositionally biased region" description="Acidic residues" evidence="1">
    <location>
        <begin position="24"/>
        <end position="39"/>
    </location>
</feature>
<name>A0A1E1WBI9_PECGO</name>
<feature type="compositionally biased region" description="Polar residues" evidence="1">
    <location>
        <begin position="1"/>
        <end position="11"/>
    </location>
</feature>
<sequence>NQFLLQPSSTEVDPPPLTAARDQSDEEIVEENEDEESSLDENMFNKSIESQRQIDSELEGDDSIPALEVEAEGMRTLRQRNTIKLPSRFNDFEMNIVENIDRAELEPKTFKEAMLHSDKDRWIEAMENELNSLRENDTWEMVPLPMNRKAIPCKWIYKIKTKPDGTIERYK</sequence>
<accession>A0A1E1WBI9</accession>
<feature type="compositionally biased region" description="Polar residues" evidence="1">
    <location>
        <begin position="44"/>
        <end position="53"/>
    </location>
</feature>
<gene>
    <name evidence="2" type="ORF">g.2552</name>
</gene>
<feature type="non-terminal residue" evidence="2">
    <location>
        <position position="1"/>
    </location>
</feature>
<dbReference type="AlphaFoldDB" id="A0A1E1WBI9"/>
<evidence type="ECO:0008006" key="3">
    <source>
        <dbReference type="Google" id="ProtNLM"/>
    </source>
</evidence>
<organism evidence="2">
    <name type="scientific">Pectinophora gossypiella</name>
    <name type="common">Cotton pink bollworm</name>
    <name type="synonym">Depressaria gossypiella</name>
    <dbReference type="NCBI Taxonomy" id="13191"/>
    <lineage>
        <taxon>Eukaryota</taxon>
        <taxon>Metazoa</taxon>
        <taxon>Ecdysozoa</taxon>
        <taxon>Arthropoda</taxon>
        <taxon>Hexapoda</taxon>
        <taxon>Insecta</taxon>
        <taxon>Pterygota</taxon>
        <taxon>Neoptera</taxon>
        <taxon>Endopterygota</taxon>
        <taxon>Lepidoptera</taxon>
        <taxon>Glossata</taxon>
        <taxon>Ditrysia</taxon>
        <taxon>Gelechioidea</taxon>
        <taxon>Gelechiidae</taxon>
        <taxon>Apatetrinae</taxon>
        <taxon>Pectinophora</taxon>
    </lineage>
</organism>
<dbReference type="EMBL" id="GDQN01006813">
    <property type="protein sequence ID" value="JAT84241.1"/>
    <property type="molecule type" value="Transcribed_RNA"/>
</dbReference>